<evidence type="ECO:0000313" key="3">
    <source>
        <dbReference type="Proteomes" id="UP000014500"/>
    </source>
</evidence>
<evidence type="ECO:0000313" key="2">
    <source>
        <dbReference type="EnsemblMetazoa" id="SMAR015111-PA"/>
    </source>
</evidence>
<accession>T1JMN1</accession>
<dbReference type="EMBL" id="JH432147">
    <property type="status" value="NOT_ANNOTATED_CDS"/>
    <property type="molecule type" value="Genomic_DNA"/>
</dbReference>
<dbReference type="HOGENOM" id="CLU_2629038_0_0_1"/>
<keyword evidence="1" id="KW-0732">Signal</keyword>
<organism evidence="2 3">
    <name type="scientific">Strigamia maritima</name>
    <name type="common">European centipede</name>
    <name type="synonym">Geophilus maritimus</name>
    <dbReference type="NCBI Taxonomy" id="126957"/>
    <lineage>
        <taxon>Eukaryota</taxon>
        <taxon>Metazoa</taxon>
        <taxon>Ecdysozoa</taxon>
        <taxon>Arthropoda</taxon>
        <taxon>Myriapoda</taxon>
        <taxon>Chilopoda</taxon>
        <taxon>Pleurostigmophora</taxon>
        <taxon>Geophilomorpha</taxon>
        <taxon>Linotaeniidae</taxon>
        <taxon>Strigamia</taxon>
    </lineage>
</organism>
<dbReference type="OMA" id="ICKFTGY"/>
<reference evidence="2" key="2">
    <citation type="submission" date="2015-02" db="UniProtKB">
        <authorList>
            <consortium name="EnsemblMetazoa"/>
        </authorList>
    </citation>
    <scope>IDENTIFICATION</scope>
</reference>
<dbReference type="Proteomes" id="UP000014500">
    <property type="component" value="Unassembled WGS sequence"/>
</dbReference>
<proteinExistence type="predicted"/>
<reference evidence="3" key="1">
    <citation type="submission" date="2011-05" db="EMBL/GenBank/DDBJ databases">
        <authorList>
            <person name="Richards S.R."/>
            <person name="Qu J."/>
            <person name="Jiang H."/>
            <person name="Jhangiani S.N."/>
            <person name="Agravi P."/>
            <person name="Goodspeed R."/>
            <person name="Gross S."/>
            <person name="Mandapat C."/>
            <person name="Jackson L."/>
            <person name="Mathew T."/>
            <person name="Pu L."/>
            <person name="Thornton R."/>
            <person name="Saada N."/>
            <person name="Wilczek-Boney K.B."/>
            <person name="Lee S."/>
            <person name="Kovar C."/>
            <person name="Wu Y."/>
            <person name="Scherer S.E."/>
            <person name="Worley K.C."/>
            <person name="Muzny D.M."/>
            <person name="Gibbs R."/>
        </authorList>
    </citation>
    <scope>NUCLEOTIDE SEQUENCE</scope>
    <source>
        <strain evidence="3">Brora</strain>
    </source>
</reference>
<sequence length="78" mass="9053">MFSSKQSTLFYLLTILGMCALFWRVESQQFYPNGRYGRSDKMPALSDVRGTREMTVSFFGDGTVQCTYTGYPDFYRCK</sequence>
<protein>
    <submittedName>
        <fullName evidence="2">Uncharacterized protein</fullName>
    </submittedName>
</protein>
<feature type="signal peptide" evidence="1">
    <location>
        <begin position="1"/>
        <end position="27"/>
    </location>
</feature>
<evidence type="ECO:0000256" key="1">
    <source>
        <dbReference type="SAM" id="SignalP"/>
    </source>
</evidence>
<name>T1JMN1_STRMM</name>
<feature type="chain" id="PRO_5004590587" evidence="1">
    <location>
        <begin position="28"/>
        <end position="78"/>
    </location>
</feature>
<keyword evidence="3" id="KW-1185">Reference proteome</keyword>
<dbReference type="AlphaFoldDB" id="T1JMN1"/>
<dbReference type="EnsemblMetazoa" id="SMAR015111-RA">
    <property type="protein sequence ID" value="SMAR015111-PA"/>
    <property type="gene ID" value="SMAR015111"/>
</dbReference>